<protein>
    <recommendedName>
        <fullName evidence="4">MerR family transcriptional regulator</fullName>
    </recommendedName>
</protein>
<feature type="region of interest" description="Disordered" evidence="1">
    <location>
        <begin position="102"/>
        <end position="143"/>
    </location>
</feature>
<evidence type="ECO:0008006" key="4">
    <source>
        <dbReference type="Google" id="ProtNLM"/>
    </source>
</evidence>
<sequence length="143" mass="16128">MKIMQQDETVVGILDEDVRFSLEELCRSCFLPAEQLLEMVDEGIIEPIDYQQTTTSWQFAGNSLVRVRTVIRLQRDLGVNLAGAALAVELLDEIKALRNSPHTDRASISDVHETTSRRGRMQYAPTEDGLRRGVLHTPSSHDH</sequence>
<accession>A0A1Y1QHN6</accession>
<organism evidence="2 3">
    <name type="scientific">Thiothrix lacustris</name>
    <dbReference type="NCBI Taxonomy" id="525917"/>
    <lineage>
        <taxon>Bacteria</taxon>
        <taxon>Pseudomonadati</taxon>
        <taxon>Pseudomonadota</taxon>
        <taxon>Gammaproteobacteria</taxon>
        <taxon>Thiotrichales</taxon>
        <taxon>Thiotrichaceae</taxon>
        <taxon>Thiothrix</taxon>
    </lineage>
</organism>
<feature type="compositionally biased region" description="Basic and acidic residues" evidence="1">
    <location>
        <begin position="102"/>
        <end position="116"/>
    </location>
</feature>
<name>A0A1Y1QHN6_9GAMM</name>
<evidence type="ECO:0000256" key="1">
    <source>
        <dbReference type="SAM" id="MobiDB-lite"/>
    </source>
</evidence>
<dbReference type="Pfam" id="PF13591">
    <property type="entry name" value="MerR_2"/>
    <property type="match status" value="1"/>
</dbReference>
<comment type="caution">
    <text evidence="2">The sequence shown here is derived from an EMBL/GenBank/DDBJ whole genome shotgun (WGS) entry which is preliminary data.</text>
</comment>
<evidence type="ECO:0000313" key="3">
    <source>
        <dbReference type="Proteomes" id="UP000192491"/>
    </source>
</evidence>
<dbReference type="Gene3D" id="1.10.1660.10">
    <property type="match status" value="1"/>
</dbReference>
<proteinExistence type="predicted"/>
<evidence type="ECO:0000313" key="2">
    <source>
        <dbReference type="EMBL" id="OQX05897.1"/>
    </source>
</evidence>
<reference evidence="2 3" key="1">
    <citation type="submission" date="2017-01" db="EMBL/GenBank/DDBJ databases">
        <title>Novel large sulfur bacteria in the metagenomes of groundwater-fed chemosynthetic microbial mats in the Lake Huron basin.</title>
        <authorList>
            <person name="Sharrar A.M."/>
            <person name="Flood B.E."/>
            <person name="Bailey J.V."/>
            <person name="Jones D.S."/>
            <person name="Biddanda B."/>
            <person name="Ruberg S.A."/>
            <person name="Marcus D.N."/>
            <person name="Dick G.J."/>
        </authorList>
    </citation>
    <scope>NUCLEOTIDE SEQUENCE [LARGE SCALE GENOMIC DNA]</scope>
    <source>
        <strain evidence="2">A8</strain>
    </source>
</reference>
<gene>
    <name evidence="2" type="ORF">BWK73_32405</name>
</gene>
<dbReference type="EMBL" id="MTEJ01000269">
    <property type="protein sequence ID" value="OQX05897.1"/>
    <property type="molecule type" value="Genomic_DNA"/>
</dbReference>
<dbReference type="Proteomes" id="UP000192491">
    <property type="component" value="Unassembled WGS sequence"/>
</dbReference>
<dbReference type="AlphaFoldDB" id="A0A1Y1QHN6"/>